<dbReference type="GO" id="GO:0009346">
    <property type="term" value="C:ATP-independent citrate lyase complex"/>
    <property type="evidence" value="ECO:0007669"/>
    <property type="project" value="InterPro"/>
</dbReference>
<dbReference type="GO" id="GO:0016829">
    <property type="term" value="F:lyase activity"/>
    <property type="evidence" value="ECO:0007669"/>
    <property type="project" value="UniProtKB-KW"/>
</dbReference>
<reference evidence="1 2" key="1">
    <citation type="submission" date="2017-07" db="EMBL/GenBank/DDBJ databases">
        <title>Recovery of genomes from metagenomes via a dereplication, aggregation, and scoring strategy.</title>
        <authorList>
            <person name="Sieber C.M."/>
            <person name="Probst A.J."/>
            <person name="Sharrar A."/>
            <person name="Thomas B.C."/>
            <person name="Hess M."/>
            <person name="Tringe S.G."/>
            <person name="Banfield J.F."/>
        </authorList>
    </citation>
    <scope>NUCLEOTIDE SEQUENCE [LARGE SCALE GENOMIC DNA]</scope>
    <source>
        <strain evidence="1">JGI_Cruoil_03_51_56</strain>
    </source>
</reference>
<dbReference type="SUPFAM" id="SSF100950">
    <property type="entry name" value="NagB/RpiA/CoA transferase-like"/>
    <property type="match status" value="2"/>
</dbReference>
<organism evidence="1 2">
    <name type="scientific">candidate division WOR-3 bacterium JGI_Cruoil_03_51_56</name>
    <dbReference type="NCBI Taxonomy" id="1973747"/>
    <lineage>
        <taxon>Bacteria</taxon>
        <taxon>Bacteria division WOR-3</taxon>
    </lineage>
</organism>
<dbReference type="InterPro" id="IPR037171">
    <property type="entry name" value="NagB/RpiA_transferase-like"/>
</dbReference>
<accession>A0A235BTR0</accession>
<dbReference type="Gene3D" id="3.40.1080.10">
    <property type="entry name" value="Glutaconate Coenzyme A-transferase"/>
    <property type="match status" value="2"/>
</dbReference>
<dbReference type="EMBL" id="NOZP01000081">
    <property type="protein sequence ID" value="OYD15853.1"/>
    <property type="molecule type" value="Genomic_DNA"/>
</dbReference>
<comment type="caution">
    <text evidence="1">The sequence shown here is derived from an EMBL/GenBank/DDBJ whole genome shotgun (WGS) entry which is preliminary data.</text>
</comment>
<dbReference type="Pfam" id="PF04223">
    <property type="entry name" value="CitF"/>
    <property type="match status" value="1"/>
</dbReference>
<protein>
    <submittedName>
        <fullName evidence="1">Citrate lyase subunit alpha</fullName>
    </submittedName>
</protein>
<keyword evidence="1" id="KW-0456">Lyase</keyword>
<dbReference type="Proteomes" id="UP000215559">
    <property type="component" value="Unassembled WGS sequence"/>
</dbReference>
<dbReference type="PANTHER" id="PTHR40596">
    <property type="entry name" value="CITRATE LYASE ALPHA CHAIN"/>
    <property type="match status" value="1"/>
</dbReference>
<dbReference type="GO" id="GO:0005737">
    <property type="term" value="C:cytoplasm"/>
    <property type="evidence" value="ECO:0007669"/>
    <property type="project" value="InterPro"/>
</dbReference>
<dbReference type="AlphaFoldDB" id="A0A235BTR0"/>
<evidence type="ECO:0000313" key="2">
    <source>
        <dbReference type="Proteomes" id="UP000215559"/>
    </source>
</evidence>
<name>A0A235BTR0_UNCW3</name>
<dbReference type="GO" id="GO:0008814">
    <property type="term" value="F:citrate CoA-transferase activity"/>
    <property type="evidence" value="ECO:0007669"/>
    <property type="project" value="InterPro"/>
</dbReference>
<dbReference type="GO" id="GO:0006084">
    <property type="term" value="P:acetyl-CoA metabolic process"/>
    <property type="evidence" value="ECO:0007669"/>
    <property type="project" value="InterPro"/>
</dbReference>
<dbReference type="PANTHER" id="PTHR40596:SF1">
    <property type="entry name" value="CITRATE LYASE ALPHA CHAIN"/>
    <property type="match status" value="1"/>
</dbReference>
<dbReference type="InterPro" id="IPR006472">
    <property type="entry name" value="Citrate_lyase_asu"/>
</dbReference>
<proteinExistence type="predicted"/>
<gene>
    <name evidence="1" type="ORF">CH330_04495</name>
</gene>
<evidence type="ECO:0000313" key="1">
    <source>
        <dbReference type="EMBL" id="OYD15853.1"/>
    </source>
</evidence>
<sequence>MKMVRNAAGRFVPVEVNDKPQVPFPGVNKYRPKGRKAGALIPTVIDYPADGNKVVPDLKTALQKCGLRNGMTISTHHHFREGDIVSNQVFDICAQLGVRNLMWFPSASFPCNEPILKHVDSGVVHHIEASMNGVMGAYVSQGRMKKGLGVLRSHGGRARAIQDGEVHIDIAVLVAPAADQFGNANGISGDTNCGVLGYAEADLLYADRVIIVTSKLVPFPCIPIYLYGHYVDYVVVQDNIGNPDKIVSGTTQITRSPDRLYIAELAARFVKTAGIMKNGFSLQAGAGGISLAFTNSLARMMKQSGIKAGWVHAGSTKYVVDMLEQGLTRAIVDGQAFDLEAVRSLRDNRNHIPTSTLISYNHHAKGNYLNLVDVAVLGATEVDVNFNANVVTHSDGMMLHGIGGWQNCMFAHCTILAVPSFRDRIPVIVDKVTTLCAPAEMVDVVVTERGIAINPRRTDLIDATKHSDLPVRTILEIKQEVESLCGKPSRPKLTDKVVAVVKWVDGTVLDSIYQVT</sequence>